<evidence type="ECO:0000259" key="7">
    <source>
        <dbReference type="Pfam" id="PF16198"/>
    </source>
</evidence>
<comment type="similarity">
    <text evidence="2 5">Belongs to the pseudouridine synthase TruB family. Type 1 subfamily.</text>
</comment>
<dbReference type="RefSeq" id="WP_151860264.1">
    <property type="nucleotide sequence ID" value="NZ_WBZC01000011.1"/>
</dbReference>
<comment type="caution">
    <text evidence="8">The sequence shown here is derived from an EMBL/GenBank/DDBJ whole genome shotgun (WGS) entry which is preliminary data.</text>
</comment>
<dbReference type="CDD" id="cd02573">
    <property type="entry name" value="PseudoU_synth_EcTruB"/>
    <property type="match status" value="1"/>
</dbReference>
<evidence type="ECO:0000256" key="5">
    <source>
        <dbReference type="HAMAP-Rule" id="MF_01080"/>
    </source>
</evidence>
<keyword evidence="4 5" id="KW-0413">Isomerase</keyword>
<feature type="domain" description="Pseudouridine synthase II N-terminal" evidence="6">
    <location>
        <begin position="23"/>
        <end position="170"/>
    </location>
</feature>
<evidence type="ECO:0000313" key="9">
    <source>
        <dbReference type="Proteomes" id="UP000432715"/>
    </source>
</evidence>
<dbReference type="FunFam" id="3.30.2350.10:FF:000011">
    <property type="entry name" value="tRNA pseudouridine synthase B"/>
    <property type="match status" value="1"/>
</dbReference>
<dbReference type="GO" id="GO:0003723">
    <property type="term" value="F:RNA binding"/>
    <property type="evidence" value="ECO:0007669"/>
    <property type="project" value="InterPro"/>
</dbReference>
<dbReference type="Proteomes" id="UP000432715">
    <property type="component" value="Unassembled WGS sequence"/>
</dbReference>
<evidence type="ECO:0000313" key="8">
    <source>
        <dbReference type="EMBL" id="KAB3536948.1"/>
    </source>
</evidence>
<dbReference type="NCBIfam" id="TIGR00431">
    <property type="entry name" value="TruB"/>
    <property type="match status" value="1"/>
</dbReference>
<protein>
    <recommendedName>
        <fullName evidence="5">tRNA pseudouridine synthase B</fullName>
        <ecNumber evidence="5">5.4.99.25</ecNumber>
    </recommendedName>
    <alternativeName>
        <fullName evidence="5">tRNA pseudouridine(55) synthase</fullName>
        <shortName evidence="5">Psi55 synthase</shortName>
    </alternativeName>
    <alternativeName>
        <fullName evidence="5">tRNA pseudouridylate synthase</fullName>
    </alternativeName>
    <alternativeName>
        <fullName evidence="5">tRNA-uridine isomerase</fullName>
    </alternativeName>
</protein>
<evidence type="ECO:0000256" key="1">
    <source>
        <dbReference type="ARBA" id="ARBA00000385"/>
    </source>
</evidence>
<dbReference type="InterPro" id="IPR002501">
    <property type="entry name" value="PsdUridine_synth_N"/>
</dbReference>
<accession>A0A6I0FEZ1</accession>
<organism evidence="8 9">
    <name type="scientific">Alkaliphilus pronyensis</name>
    <dbReference type="NCBI Taxonomy" id="1482732"/>
    <lineage>
        <taxon>Bacteria</taxon>
        <taxon>Bacillati</taxon>
        <taxon>Bacillota</taxon>
        <taxon>Clostridia</taxon>
        <taxon>Peptostreptococcales</taxon>
        <taxon>Natronincolaceae</taxon>
        <taxon>Alkaliphilus</taxon>
    </lineage>
</organism>
<dbReference type="HAMAP" id="MF_01080">
    <property type="entry name" value="TruB_bact"/>
    <property type="match status" value="1"/>
</dbReference>
<reference evidence="8 9" key="1">
    <citation type="submission" date="2019-10" db="EMBL/GenBank/DDBJ databases">
        <title>Alkaliphilus serpentinus sp. nov. and Alkaliphilus pronyensis sp. nov., two novel anaerobic alkaliphilic species isolated from the serpentinized-hosted hydrothermal field of the Prony Bay (New Caledonia).</title>
        <authorList>
            <person name="Postec A."/>
        </authorList>
    </citation>
    <scope>NUCLEOTIDE SEQUENCE [LARGE SCALE GENOMIC DNA]</scope>
    <source>
        <strain evidence="8 9">LacV</strain>
    </source>
</reference>
<dbReference type="GO" id="GO:1990481">
    <property type="term" value="P:mRNA pseudouridine synthesis"/>
    <property type="evidence" value="ECO:0007669"/>
    <property type="project" value="TreeGrafter"/>
</dbReference>
<comment type="catalytic activity">
    <reaction evidence="1 5">
        <text>uridine(55) in tRNA = pseudouridine(55) in tRNA</text>
        <dbReference type="Rhea" id="RHEA:42532"/>
        <dbReference type="Rhea" id="RHEA-COMP:10101"/>
        <dbReference type="Rhea" id="RHEA-COMP:10102"/>
        <dbReference type="ChEBI" id="CHEBI:65314"/>
        <dbReference type="ChEBI" id="CHEBI:65315"/>
        <dbReference type="EC" id="5.4.99.25"/>
    </reaction>
</comment>
<feature type="active site" description="Nucleophile" evidence="5">
    <location>
        <position position="38"/>
    </location>
</feature>
<evidence type="ECO:0000256" key="3">
    <source>
        <dbReference type="ARBA" id="ARBA00022694"/>
    </source>
</evidence>
<keyword evidence="9" id="KW-1185">Reference proteome</keyword>
<dbReference type="InterPro" id="IPR020103">
    <property type="entry name" value="PsdUridine_synth_cat_dom_sf"/>
</dbReference>
<dbReference type="Gene3D" id="3.30.2350.10">
    <property type="entry name" value="Pseudouridine synthase"/>
    <property type="match status" value="1"/>
</dbReference>
<evidence type="ECO:0000256" key="4">
    <source>
        <dbReference type="ARBA" id="ARBA00023235"/>
    </source>
</evidence>
<dbReference type="Pfam" id="PF01509">
    <property type="entry name" value="TruB_N"/>
    <property type="match status" value="1"/>
</dbReference>
<feature type="domain" description="tRNA pseudouridylate synthase B C-terminal" evidence="7">
    <location>
        <begin position="171"/>
        <end position="226"/>
    </location>
</feature>
<dbReference type="AlphaFoldDB" id="A0A6I0FEZ1"/>
<dbReference type="GO" id="GO:0031119">
    <property type="term" value="P:tRNA pseudouridine synthesis"/>
    <property type="evidence" value="ECO:0007669"/>
    <property type="project" value="UniProtKB-UniRule"/>
</dbReference>
<dbReference type="InterPro" id="IPR014780">
    <property type="entry name" value="tRNA_psdUridine_synth_TruB"/>
</dbReference>
<name>A0A6I0FEZ1_9FIRM</name>
<dbReference type="GO" id="GO:0160148">
    <property type="term" value="F:tRNA pseudouridine(55) synthase activity"/>
    <property type="evidence" value="ECO:0007669"/>
    <property type="project" value="UniProtKB-EC"/>
</dbReference>
<sequence length="296" mass="32830">MNGIINLLKPPGMTSHDMVAQVRRIARTKKVGHTGTLDPNAAGVLPICIGQATKISQFLLDSKKQYRAELTLGLKTDTQDSYGNIIDKKDVNLTSNDIIIAIKSFIGQYNQVPPMYSAVKKEGKKLYELARAGIEVERKPRKVYIEDISIVKLDKNKIIFDVVCSKGTYIRTLCNDIGESLGCGGIMSFLLRTATGPFQLSSSVLLEELTEIEDISSVLFPIDYPLSNIPKVTIKDTMSQAALNGNKIDLSNIIENISLNKDEIVRVYLKDSFIGIATVEENSEGKRNIRFKRLFA</sequence>
<keyword evidence="3 5" id="KW-0819">tRNA processing</keyword>
<dbReference type="PANTHER" id="PTHR13767:SF2">
    <property type="entry name" value="PSEUDOURIDYLATE SYNTHASE TRUB1"/>
    <property type="match status" value="1"/>
</dbReference>
<dbReference type="InterPro" id="IPR032819">
    <property type="entry name" value="TruB_C"/>
</dbReference>
<dbReference type="PANTHER" id="PTHR13767">
    <property type="entry name" value="TRNA-PSEUDOURIDINE SYNTHASE"/>
    <property type="match status" value="1"/>
</dbReference>
<evidence type="ECO:0000259" key="6">
    <source>
        <dbReference type="Pfam" id="PF01509"/>
    </source>
</evidence>
<dbReference type="Gene3D" id="2.30.130.10">
    <property type="entry name" value="PUA domain"/>
    <property type="match status" value="1"/>
</dbReference>
<comment type="function">
    <text evidence="5">Responsible for synthesis of pseudouridine from uracil-55 in the psi GC loop of transfer RNAs.</text>
</comment>
<dbReference type="EC" id="5.4.99.25" evidence="5"/>
<dbReference type="EMBL" id="WBZC01000011">
    <property type="protein sequence ID" value="KAB3536948.1"/>
    <property type="molecule type" value="Genomic_DNA"/>
</dbReference>
<dbReference type="SUPFAM" id="SSF55120">
    <property type="entry name" value="Pseudouridine synthase"/>
    <property type="match status" value="1"/>
</dbReference>
<proteinExistence type="inferred from homology"/>
<dbReference type="InterPro" id="IPR036974">
    <property type="entry name" value="PUA_sf"/>
</dbReference>
<gene>
    <name evidence="5 8" type="primary">truB</name>
    <name evidence="8" type="ORF">F8154_03785</name>
</gene>
<dbReference type="Pfam" id="PF16198">
    <property type="entry name" value="TruB_C_2"/>
    <property type="match status" value="1"/>
</dbReference>
<dbReference type="OrthoDB" id="9802309at2"/>
<evidence type="ECO:0000256" key="2">
    <source>
        <dbReference type="ARBA" id="ARBA00005642"/>
    </source>
</evidence>